<evidence type="ECO:0000313" key="2">
    <source>
        <dbReference type="Proteomes" id="UP000034166"/>
    </source>
</evidence>
<reference evidence="1 2" key="1">
    <citation type="submission" date="2015-04" db="EMBL/GenBank/DDBJ databases">
        <title>Taxonomic description and genome sequence of Bacillus campisalis sp. nov., a novel member of the genus Bacillus isolated from solar saltern.</title>
        <authorList>
            <person name="Mathan Kumar R."/>
            <person name="Kaur G."/>
            <person name="Kumar A."/>
            <person name="Singh N.K."/>
            <person name="Kaur N."/>
            <person name="Kumar N."/>
            <person name="Mayilraj S."/>
        </authorList>
    </citation>
    <scope>NUCLEOTIDE SEQUENCE [LARGE SCALE GENOMIC DNA]</scope>
    <source>
        <strain evidence="1 2">SA2-6</strain>
    </source>
</reference>
<name>A0A0M2SSS3_9BACI</name>
<dbReference type="PATRIC" id="fig|1408103.3.peg.2912"/>
<dbReference type="RefSeq" id="WP_046524194.1">
    <property type="nucleotide sequence ID" value="NZ_LAYY01000013.1"/>
</dbReference>
<evidence type="ECO:0000313" key="1">
    <source>
        <dbReference type="EMBL" id="KKK37634.1"/>
    </source>
</evidence>
<dbReference type="EMBL" id="LAYY01000013">
    <property type="protein sequence ID" value="KKK37634.1"/>
    <property type="molecule type" value="Genomic_DNA"/>
</dbReference>
<gene>
    <name evidence="1" type="ORF">WQ57_12940</name>
</gene>
<organism evidence="1 2">
    <name type="scientific">Mesobacillus campisalis</name>
    <dbReference type="NCBI Taxonomy" id="1408103"/>
    <lineage>
        <taxon>Bacteria</taxon>
        <taxon>Bacillati</taxon>
        <taxon>Bacillota</taxon>
        <taxon>Bacilli</taxon>
        <taxon>Bacillales</taxon>
        <taxon>Bacillaceae</taxon>
        <taxon>Mesobacillus</taxon>
    </lineage>
</organism>
<protein>
    <recommendedName>
        <fullName evidence="3">Spore coat protein</fullName>
    </recommendedName>
</protein>
<evidence type="ECO:0008006" key="3">
    <source>
        <dbReference type="Google" id="ProtNLM"/>
    </source>
</evidence>
<dbReference type="InterPro" id="IPR025555">
    <property type="entry name" value="YppG"/>
</dbReference>
<sequence>MFGRKQKLPYPIIYPYAPPPVSFPSGNGYRNLQPSQPYYHYQHPGYHPYMAGGGTMNHQNMPFAPQGPMGIAMGQWQGGSHPYADTQNVAQMLFDNPLQPPQNPSPYGGFLPGGQQPLASLHPYPQNAFLPKQTGGFQSVMNSFKNQEGTLDVNKMLDTAGQMMNAVTQVSSMVKGLGGILKV</sequence>
<dbReference type="Pfam" id="PF14179">
    <property type="entry name" value="YppG"/>
    <property type="match status" value="1"/>
</dbReference>
<accession>A0A0M2SSS3</accession>
<proteinExistence type="predicted"/>
<dbReference type="AlphaFoldDB" id="A0A0M2SSS3"/>
<dbReference type="Proteomes" id="UP000034166">
    <property type="component" value="Unassembled WGS sequence"/>
</dbReference>
<comment type="caution">
    <text evidence="1">The sequence shown here is derived from an EMBL/GenBank/DDBJ whole genome shotgun (WGS) entry which is preliminary data.</text>
</comment>
<keyword evidence="2" id="KW-1185">Reference proteome</keyword>